<comment type="caution">
    <text evidence="1">The sequence shown here is derived from an EMBL/GenBank/DDBJ whole genome shotgun (WGS) entry which is preliminary data.</text>
</comment>
<dbReference type="Proteomes" id="UP001595455">
    <property type="component" value="Unassembled WGS sequence"/>
</dbReference>
<gene>
    <name evidence="1" type="ORF">ACFODO_23220</name>
</gene>
<proteinExistence type="predicted"/>
<sequence length="157" mass="17786">MALNKLAYCVQQSGYTVSLGTNFIKQELERGPARRRKDGTGNSHTVSVNWVVNETGYDYLVGFYYLWEVNPSLPFLALLIIDNSDLKEYRCWFNSSIQLDSKEGNVFKVSATFEVQANRRDKNLDQSIVDLGNEGLINSYINIEKVPNVWLPNAVGV</sequence>
<reference evidence="2" key="1">
    <citation type="journal article" date="2019" name="Int. J. Syst. Evol. Microbiol.">
        <title>The Global Catalogue of Microorganisms (GCM) 10K type strain sequencing project: providing services to taxonomists for standard genome sequencing and annotation.</title>
        <authorList>
            <consortium name="The Broad Institute Genomics Platform"/>
            <consortium name="The Broad Institute Genome Sequencing Center for Infectious Disease"/>
            <person name="Wu L."/>
            <person name="Ma J."/>
        </authorList>
    </citation>
    <scope>NUCLEOTIDE SEQUENCE [LARGE SCALE GENOMIC DNA]</scope>
    <source>
        <strain evidence="2">KCTC 62575</strain>
    </source>
</reference>
<evidence type="ECO:0000313" key="2">
    <source>
        <dbReference type="Proteomes" id="UP001595455"/>
    </source>
</evidence>
<organism evidence="1 2">
    <name type="scientific">Acinetobacter sichuanensis</name>
    <dbReference type="NCBI Taxonomy" id="2136183"/>
    <lineage>
        <taxon>Bacteria</taxon>
        <taxon>Pseudomonadati</taxon>
        <taxon>Pseudomonadota</taxon>
        <taxon>Gammaproteobacteria</taxon>
        <taxon>Moraxellales</taxon>
        <taxon>Moraxellaceae</taxon>
        <taxon>Acinetobacter</taxon>
    </lineage>
</organism>
<protein>
    <submittedName>
        <fullName evidence="1">Uncharacterized protein</fullName>
    </submittedName>
</protein>
<dbReference type="RefSeq" id="WP_378228393.1">
    <property type="nucleotide sequence ID" value="NZ_JBHRSF010000164.1"/>
</dbReference>
<name>A0ABV7BPS2_9GAMM</name>
<dbReference type="EMBL" id="JBHRSF010000164">
    <property type="protein sequence ID" value="MFC2998110.1"/>
    <property type="molecule type" value="Genomic_DNA"/>
</dbReference>
<evidence type="ECO:0000313" key="1">
    <source>
        <dbReference type="EMBL" id="MFC2998110.1"/>
    </source>
</evidence>
<keyword evidence="2" id="KW-1185">Reference proteome</keyword>
<accession>A0ABV7BPS2</accession>